<sequence>MATFPAGLNACVDAVRNAVGDISDEELQEVFSELRSRTQAIKAANEAMDLETAALRAADELSRQAEQAAIIEKRNALINVRRRAEIVNFVRESFADRPDLGVESLLVGTNLARRGARLSVAAEQKALTDRYLGGLLADLDRENLTAFLSKGGSDAEISDAMWRLGKDRDVSDLNPGSVKIAKIIQRYQELARVDANRAGASIGKLDGYITRQSHDADKLRRAGFSQWANDILPLLDETTFDGVSDRNDYLRSAYNGIVSGNHERAGQEVKASGFKGPANLAKKMSQNRVLHFRDGLAWHGYNQKYGTGNLREAVIRGLDLAGQNTATLRRLGTNPEANMEQALDAIADTMRDDPLKLRAFDNARRGALANRMKEVTGQTRIPENASFARVSSNVRAWQSMSKLGGALLSSFSDLPASASELRYQGQSYLGSMGRLMGGLLKGRGTQEQKQILSGFGVYADSMRGEIARRFSADDTMGGRMSRMMNHFFRLNGLSWWTDANKASVGLMMSHHLADASKRQWGGVDSNLKRALGLYDIGDAEWSLYRQIPMRHADGRDYLTPDGVDDIPDEALSGYLTDRGIRVSDSSLADVREQLRRKLSTYVNDRVTYAVLEPDARTRSIMNQGTQRGTVPGELLRFLGQFKSFPVTFIQKTLGRELYGRGYTPGAMDSSFRAGRDFVNALRNGNGEILGLAQLMVWTTAFGYMSMVAKDGVKGRSPRDPSDPKTWMAAMVQGGGLGIYGDFLFGEANRFGGGVLGTLAGPSIGTFSDTVTLWQELKSGDADAGSAFRLAQNNTPFMNLFYTRAALDYLFFYSVQEAMSPGSLRRTERRIQKDNAQTFLLRPSQNYADPLGIAR</sequence>
<dbReference type="Proteomes" id="UP000466024">
    <property type="component" value="Unassembled WGS sequence"/>
</dbReference>
<organism evidence="1 2">
    <name type="scientific">Salinicola corii</name>
    <dbReference type="NCBI Taxonomy" id="2606937"/>
    <lineage>
        <taxon>Bacteria</taxon>
        <taxon>Pseudomonadati</taxon>
        <taxon>Pseudomonadota</taxon>
        <taxon>Gammaproteobacteria</taxon>
        <taxon>Oceanospirillales</taxon>
        <taxon>Halomonadaceae</taxon>
        <taxon>Salinicola</taxon>
    </lineage>
</organism>
<gene>
    <name evidence="1" type="ORF">F0A16_02715</name>
</gene>
<accession>A0A640WJB6</accession>
<evidence type="ECO:0000313" key="1">
    <source>
        <dbReference type="EMBL" id="KAA0020718.1"/>
    </source>
</evidence>
<keyword evidence="2" id="KW-1185">Reference proteome</keyword>
<proteinExistence type="predicted"/>
<protein>
    <submittedName>
        <fullName evidence="1">Uncharacterized protein</fullName>
    </submittedName>
</protein>
<comment type="caution">
    <text evidence="1">The sequence shown here is derived from an EMBL/GenBank/DDBJ whole genome shotgun (WGS) entry which is preliminary data.</text>
</comment>
<name>A0A640WJB6_9GAMM</name>
<dbReference type="AlphaFoldDB" id="A0A640WJB6"/>
<dbReference type="EMBL" id="VTPX01000001">
    <property type="protein sequence ID" value="KAA0020718.1"/>
    <property type="molecule type" value="Genomic_DNA"/>
</dbReference>
<evidence type="ECO:0000313" key="2">
    <source>
        <dbReference type="Proteomes" id="UP000466024"/>
    </source>
</evidence>
<reference evidence="1 2" key="1">
    <citation type="submission" date="2019-08" db="EMBL/GenBank/DDBJ databases">
        <title>Bioinformatics analysis of the strain L3 and L5.</title>
        <authorList>
            <person name="Li X."/>
        </authorList>
    </citation>
    <scope>NUCLEOTIDE SEQUENCE [LARGE SCALE GENOMIC DNA]</scope>
    <source>
        <strain evidence="1 2">L3</strain>
    </source>
</reference>
<dbReference type="RefSeq" id="WP_149433837.1">
    <property type="nucleotide sequence ID" value="NZ_VTPX01000001.1"/>
</dbReference>